<dbReference type="GO" id="GO:0008584">
    <property type="term" value="P:male gonad development"/>
    <property type="evidence" value="ECO:0007669"/>
    <property type="project" value="TreeGrafter"/>
</dbReference>
<dbReference type="InterPro" id="IPR006586">
    <property type="entry name" value="ADAM_Cys-rich"/>
</dbReference>
<dbReference type="GO" id="GO:0007339">
    <property type="term" value="P:binding of sperm to zona pellucida"/>
    <property type="evidence" value="ECO:0007669"/>
    <property type="project" value="TreeGrafter"/>
</dbReference>
<dbReference type="Pfam" id="PF08516">
    <property type="entry name" value="ADAM_CR"/>
    <property type="match status" value="1"/>
</dbReference>
<evidence type="ECO:0000313" key="3">
    <source>
        <dbReference type="EMBL" id="EFB17674.1"/>
    </source>
</evidence>
<dbReference type="PANTHER" id="PTHR11905:SF26">
    <property type="entry name" value="A DISINTEGRIN AND METALLOPEPTIDASE DOMAIN 3"/>
    <property type="match status" value="1"/>
</dbReference>
<feature type="non-terminal residue" evidence="3">
    <location>
        <position position="236"/>
    </location>
</feature>
<name>D2I278_AILME</name>
<proteinExistence type="predicted"/>
<dbReference type="PANTHER" id="PTHR11905">
    <property type="entry name" value="ADAM A DISINTEGRIN AND METALLOPROTEASE DOMAIN"/>
    <property type="match status" value="1"/>
</dbReference>
<keyword evidence="1" id="KW-0812">Transmembrane</keyword>
<accession>D2I278</accession>
<evidence type="ECO:0000259" key="2">
    <source>
        <dbReference type="PROSITE" id="PS01186"/>
    </source>
</evidence>
<dbReference type="InterPro" id="IPR000742">
    <property type="entry name" value="EGF"/>
</dbReference>
<feature type="non-terminal residue" evidence="3">
    <location>
        <position position="1"/>
    </location>
</feature>
<dbReference type="InParanoid" id="D2I278"/>
<protein>
    <recommendedName>
        <fullName evidence="2">EGF-like domain-containing protein</fullName>
    </recommendedName>
</protein>
<dbReference type="SMART" id="SM00608">
    <property type="entry name" value="ACR"/>
    <property type="match status" value="1"/>
</dbReference>
<evidence type="ECO:0000256" key="1">
    <source>
        <dbReference type="SAM" id="Phobius"/>
    </source>
</evidence>
<dbReference type="GO" id="GO:0005886">
    <property type="term" value="C:plasma membrane"/>
    <property type="evidence" value="ECO:0007669"/>
    <property type="project" value="TreeGrafter"/>
</dbReference>
<dbReference type="PROSITE" id="PS01186">
    <property type="entry name" value="EGF_2"/>
    <property type="match status" value="1"/>
</dbReference>
<reference evidence="3" key="1">
    <citation type="journal article" date="2010" name="Nature">
        <title>The sequence and de novo assembly of the giant panda genome.</title>
        <authorList>
            <person name="Li R."/>
            <person name="Fan W."/>
            <person name="Tian G."/>
            <person name="Zhu H."/>
            <person name="He L."/>
            <person name="Cai J."/>
            <person name="Huang Q."/>
            <person name="Cai Q."/>
            <person name="Li B."/>
            <person name="Bai Y."/>
            <person name="Zhang Z."/>
            <person name="Zhang Y."/>
            <person name="Wang W."/>
            <person name="Li J."/>
            <person name="Wei F."/>
            <person name="Li H."/>
            <person name="Jian M."/>
            <person name="Li J."/>
            <person name="Zhang Z."/>
            <person name="Nielsen R."/>
            <person name="Li D."/>
            <person name="Gu W."/>
            <person name="Yang Z."/>
            <person name="Xuan Z."/>
            <person name="Ryder O.A."/>
            <person name="Leung F.C."/>
            <person name="Zhou Y."/>
            <person name="Cao J."/>
            <person name="Sun X."/>
            <person name="Fu Y."/>
            <person name="Fang X."/>
            <person name="Guo X."/>
            <person name="Wang B."/>
            <person name="Hou R."/>
            <person name="Shen F."/>
            <person name="Mu B."/>
            <person name="Ni P."/>
            <person name="Lin R."/>
            <person name="Qian W."/>
            <person name="Wang G."/>
            <person name="Yu C."/>
            <person name="Nie W."/>
            <person name="Wang J."/>
            <person name="Wu Z."/>
            <person name="Liang H."/>
            <person name="Min J."/>
            <person name="Wu Q."/>
            <person name="Cheng S."/>
            <person name="Ruan J."/>
            <person name="Wang M."/>
            <person name="Shi Z."/>
            <person name="Wen M."/>
            <person name="Liu B."/>
            <person name="Ren X."/>
            <person name="Zheng H."/>
            <person name="Dong D."/>
            <person name="Cook K."/>
            <person name="Shan G."/>
            <person name="Zhang H."/>
            <person name="Kosiol C."/>
            <person name="Xie X."/>
            <person name="Lu Z."/>
            <person name="Zheng H."/>
            <person name="Li Y."/>
            <person name="Steiner C.C."/>
            <person name="Lam T.T."/>
            <person name="Lin S."/>
            <person name="Zhang Q."/>
            <person name="Li G."/>
            <person name="Tian J."/>
            <person name="Gong T."/>
            <person name="Liu H."/>
            <person name="Zhang D."/>
            <person name="Fang L."/>
            <person name="Ye C."/>
            <person name="Zhang J."/>
            <person name="Hu W."/>
            <person name="Xu A."/>
            <person name="Ren Y."/>
            <person name="Zhang G."/>
            <person name="Bruford M.W."/>
            <person name="Li Q."/>
            <person name="Ma L."/>
            <person name="Guo Y."/>
            <person name="An N."/>
            <person name="Hu Y."/>
            <person name="Zheng Y."/>
            <person name="Shi Y."/>
            <person name="Li Z."/>
            <person name="Liu Q."/>
            <person name="Chen Y."/>
            <person name="Zhao J."/>
            <person name="Qu N."/>
            <person name="Zhao S."/>
            <person name="Tian F."/>
            <person name="Wang X."/>
            <person name="Wang H."/>
            <person name="Xu L."/>
            <person name="Liu X."/>
            <person name="Vinar T."/>
            <person name="Wang Y."/>
            <person name="Lam T.W."/>
            <person name="Yiu S.M."/>
            <person name="Liu S."/>
            <person name="Zhang H."/>
            <person name="Li D."/>
            <person name="Huang Y."/>
            <person name="Wang X."/>
            <person name="Yang G."/>
            <person name="Jiang Z."/>
            <person name="Wang J."/>
            <person name="Qin N."/>
            <person name="Li L."/>
            <person name="Li J."/>
            <person name="Bolund L."/>
            <person name="Kristiansen K."/>
            <person name="Wong G.K."/>
            <person name="Olson M."/>
            <person name="Zhang X."/>
            <person name="Li S."/>
            <person name="Yang H."/>
            <person name="Wang J."/>
            <person name="Wang J."/>
        </authorList>
    </citation>
    <scope>NUCLEOTIDE SEQUENCE [LARGE SCALE GENOMIC DNA]</scope>
</reference>
<keyword evidence="1" id="KW-0472">Membrane</keyword>
<dbReference type="AlphaFoldDB" id="D2I278"/>
<organism evidence="3">
    <name type="scientific">Ailuropoda melanoleuca</name>
    <name type="common">Giant panda</name>
    <dbReference type="NCBI Taxonomy" id="9646"/>
    <lineage>
        <taxon>Eukaryota</taxon>
        <taxon>Metazoa</taxon>
        <taxon>Chordata</taxon>
        <taxon>Craniata</taxon>
        <taxon>Vertebrata</taxon>
        <taxon>Euteleostomi</taxon>
        <taxon>Mammalia</taxon>
        <taxon>Eutheria</taxon>
        <taxon>Laurasiatheria</taxon>
        <taxon>Carnivora</taxon>
        <taxon>Caniformia</taxon>
        <taxon>Ursidae</taxon>
        <taxon>Ailuropoda</taxon>
    </lineage>
</organism>
<dbReference type="EMBL" id="GL194130">
    <property type="protein sequence ID" value="EFB17674.1"/>
    <property type="molecule type" value="Genomic_DNA"/>
</dbReference>
<sequence>CDFPEYCNGSSTACVPDVKSADLEPCNNKTAYCFEGVCQDPDIQCAKLFGKFAKVSTYLCTQEVNFQADSFGNCGKLGCNFGSILCGKIVCHWTHSKIVSVVDYDVQYTYLGGHICLSGYLRPETKGLLEDATRMNNGTMCGVNKVCNNLLNCHCDVGYSPPICEPAPLSPGGSYDDGFWYPESKGESLLRKRYAAPQRNGLLISFYIFLPILILTAIVALKWDKIRFWNREGTIN</sequence>
<gene>
    <name evidence="3" type="ORF">PANDA_019473</name>
</gene>
<keyword evidence="1" id="KW-1133">Transmembrane helix</keyword>
<feature type="domain" description="EGF-like" evidence="2">
    <location>
        <begin position="153"/>
        <end position="164"/>
    </location>
</feature>
<feature type="transmembrane region" description="Helical" evidence="1">
    <location>
        <begin position="201"/>
        <end position="221"/>
    </location>
</feature>
<dbReference type="GO" id="GO:0007155">
    <property type="term" value="P:cell adhesion"/>
    <property type="evidence" value="ECO:0007669"/>
    <property type="project" value="TreeGrafter"/>
</dbReference>